<comment type="caution">
    <text evidence="1">The sequence shown here is derived from an EMBL/GenBank/DDBJ whole genome shotgun (WGS) entry which is preliminary data.</text>
</comment>
<feature type="non-terminal residue" evidence="1">
    <location>
        <position position="1"/>
    </location>
</feature>
<accession>A0A392RA21</accession>
<organism evidence="1 2">
    <name type="scientific">Trifolium medium</name>
    <dbReference type="NCBI Taxonomy" id="97028"/>
    <lineage>
        <taxon>Eukaryota</taxon>
        <taxon>Viridiplantae</taxon>
        <taxon>Streptophyta</taxon>
        <taxon>Embryophyta</taxon>
        <taxon>Tracheophyta</taxon>
        <taxon>Spermatophyta</taxon>
        <taxon>Magnoliopsida</taxon>
        <taxon>eudicotyledons</taxon>
        <taxon>Gunneridae</taxon>
        <taxon>Pentapetalae</taxon>
        <taxon>rosids</taxon>
        <taxon>fabids</taxon>
        <taxon>Fabales</taxon>
        <taxon>Fabaceae</taxon>
        <taxon>Papilionoideae</taxon>
        <taxon>50 kb inversion clade</taxon>
        <taxon>NPAAA clade</taxon>
        <taxon>Hologalegina</taxon>
        <taxon>IRL clade</taxon>
        <taxon>Trifolieae</taxon>
        <taxon>Trifolium</taxon>
    </lineage>
</organism>
<evidence type="ECO:0000313" key="2">
    <source>
        <dbReference type="Proteomes" id="UP000265520"/>
    </source>
</evidence>
<sequence>DLMEKFSDQGGDTRVDTIDLTADANEVETTKRDFSFVASTSDAANTEPVMKQVKIEKD</sequence>
<reference evidence="1 2" key="1">
    <citation type="journal article" date="2018" name="Front. Plant Sci.">
        <title>Red Clover (Trifolium pratense) and Zigzag Clover (T. medium) - A Picture of Genomic Similarities and Differences.</title>
        <authorList>
            <person name="Dluhosova J."/>
            <person name="Istvanek J."/>
            <person name="Nedelnik J."/>
            <person name="Repkova J."/>
        </authorList>
    </citation>
    <scope>NUCLEOTIDE SEQUENCE [LARGE SCALE GENOMIC DNA]</scope>
    <source>
        <strain evidence="2">cv. 10/8</strain>
        <tissue evidence="1">Leaf</tissue>
    </source>
</reference>
<name>A0A392RA21_9FABA</name>
<dbReference type="EMBL" id="LXQA010204871">
    <property type="protein sequence ID" value="MCI33498.1"/>
    <property type="molecule type" value="Genomic_DNA"/>
</dbReference>
<dbReference type="AlphaFoldDB" id="A0A392RA21"/>
<evidence type="ECO:0000313" key="1">
    <source>
        <dbReference type="EMBL" id="MCI33498.1"/>
    </source>
</evidence>
<proteinExistence type="predicted"/>
<protein>
    <submittedName>
        <fullName evidence="1">Uncharacterized protein</fullName>
    </submittedName>
</protein>
<keyword evidence="2" id="KW-1185">Reference proteome</keyword>
<dbReference type="Proteomes" id="UP000265520">
    <property type="component" value="Unassembled WGS sequence"/>
</dbReference>